<keyword evidence="8" id="KW-1185">Reference proteome</keyword>
<accession>A0A4V2SJK4</accession>
<keyword evidence="3 5" id="KW-0347">Helicase</keyword>
<reference evidence="7 8" key="1">
    <citation type="submission" date="2019-03" db="EMBL/GenBank/DDBJ databases">
        <title>Genomic Encyclopedia of Type Strains, Phase IV (KMG-IV): sequencing the most valuable type-strain genomes for metagenomic binning, comparative biology and taxonomic classification.</title>
        <authorList>
            <person name="Goeker M."/>
        </authorList>
    </citation>
    <scope>NUCLEOTIDE SEQUENCE [LARGE SCALE GENOMIC DNA]</scope>
    <source>
        <strain evidence="7 8">DSM 1837</strain>
    </source>
</reference>
<keyword evidence="4 5" id="KW-0067">ATP-binding</keyword>
<feature type="binding site" evidence="5">
    <location>
        <begin position="280"/>
        <end position="287"/>
    </location>
    <ligand>
        <name>ATP</name>
        <dbReference type="ChEBI" id="CHEBI:30616"/>
    </ligand>
</feature>
<dbReference type="GO" id="GO:0005524">
    <property type="term" value="F:ATP binding"/>
    <property type="evidence" value="ECO:0007669"/>
    <property type="project" value="UniProtKB-UniRule"/>
</dbReference>
<evidence type="ECO:0000256" key="5">
    <source>
        <dbReference type="PROSITE-ProRule" id="PRU00560"/>
    </source>
</evidence>
<keyword evidence="1 5" id="KW-0547">Nucleotide-binding</keyword>
<evidence type="ECO:0000256" key="3">
    <source>
        <dbReference type="ARBA" id="ARBA00022806"/>
    </source>
</evidence>
<evidence type="ECO:0000256" key="1">
    <source>
        <dbReference type="ARBA" id="ARBA00022741"/>
    </source>
</evidence>
<dbReference type="Gene3D" id="1.10.10.160">
    <property type="match status" value="1"/>
</dbReference>
<dbReference type="InterPro" id="IPR000212">
    <property type="entry name" value="DNA_helicase_UvrD/REP"/>
</dbReference>
<dbReference type="GO" id="GO:0003677">
    <property type="term" value="F:DNA binding"/>
    <property type="evidence" value="ECO:0007669"/>
    <property type="project" value="InterPro"/>
</dbReference>
<dbReference type="OrthoDB" id="5441773at2"/>
<dbReference type="InterPro" id="IPR014016">
    <property type="entry name" value="UvrD-like_ATP-bd"/>
</dbReference>
<dbReference type="Proteomes" id="UP000295182">
    <property type="component" value="Unassembled WGS sequence"/>
</dbReference>
<gene>
    <name evidence="7" type="ORF">EV674_1227</name>
</gene>
<organism evidence="7 8">
    <name type="scientific">Simplicispira metamorpha</name>
    <dbReference type="NCBI Taxonomy" id="80881"/>
    <lineage>
        <taxon>Bacteria</taxon>
        <taxon>Pseudomonadati</taxon>
        <taxon>Pseudomonadota</taxon>
        <taxon>Betaproteobacteria</taxon>
        <taxon>Burkholderiales</taxon>
        <taxon>Comamonadaceae</taxon>
        <taxon>Simplicispira</taxon>
    </lineage>
</organism>
<dbReference type="SUPFAM" id="SSF52540">
    <property type="entry name" value="P-loop containing nucleoside triphosphate hydrolases"/>
    <property type="match status" value="1"/>
</dbReference>
<evidence type="ECO:0000313" key="7">
    <source>
        <dbReference type="EMBL" id="TCP15936.1"/>
    </source>
</evidence>
<dbReference type="GO" id="GO:0005829">
    <property type="term" value="C:cytosol"/>
    <property type="evidence" value="ECO:0007669"/>
    <property type="project" value="TreeGrafter"/>
</dbReference>
<dbReference type="InterPro" id="IPR027417">
    <property type="entry name" value="P-loop_NTPase"/>
</dbReference>
<dbReference type="Gene3D" id="3.40.50.300">
    <property type="entry name" value="P-loop containing nucleotide triphosphate hydrolases"/>
    <property type="match status" value="2"/>
</dbReference>
<dbReference type="GO" id="GO:0000725">
    <property type="term" value="P:recombinational repair"/>
    <property type="evidence" value="ECO:0007669"/>
    <property type="project" value="TreeGrafter"/>
</dbReference>
<sequence length="705" mass="78107">MSLQPKVALSNDFLMQLAKLPVKVHAKVMKWAVQFQADPTSAGINYENIQGARDPNLKSVRLDVDWRGIVFKPKSGDVYVLLYVDHHDAAYRWAENRKLTINPVTGAMQLVTVEQVPEPSAASIIPSVPESTSDTLPVQAPPEKKKTVFAALSDQQLMSLGVPAELVDMVKHLADEAALDQVQSCLPVEAYEGLFLVAAGDSVDHVLHIRETRVDRQIDTQDFAAALATPESQSRFVVVSDDESLAAILNAPLSQWRVFLHPTQAKLAVGDRSGPVRVLGGAGTGKTVLAMHRARWLAENRTPAGKKVLFTTFTKNLATDIDQNLKTLCGATTLAKLEVTNLDAWVHGFMRSRRWEHRIVYDRKQEGALQAWQSALAVRDSSLDLPPSFYEQELEQVVLAQGITTQEEYRTAKRVGRGVVLSRAKRDAVWPVFEEYRGQLASRKLKEVDDAYREVAQVLVAEQESKPSPYSAIIIDETQDFGPQALKLLRAMIPADTNDLFFVGDGHQRIYSRNKAAMSKCGIDIRGRSRKLYINYRTTDEIRRQAVSLLEGVEIDDLDDGQDESVRYRSLSHGPAPVVAHVNGLEEAFPHIQAFLSSWKLTEEESIALTFCVVASSEKNRDALAQLLQQSGVRTVAITAQSSHTDERGVVYLSTMHRAKGLEFDCVAVVAPKSYLDSNPDGGTQRQLLYVALTRAKRGALLVCH</sequence>
<dbReference type="GO" id="GO:0043138">
    <property type="term" value="F:3'-5' DNA helicase activity"/>
    <property type="evidence" value="ECO:0007669"/>
    <property type="project" value="TreeGrafter"/>
</dbReference>
<keyword evidence="2 5" id="KW-0378">Hydrolase</keyword>
<evidence type="ECO:0000259" key="6">
    <source>
        <dbReference type="PROSITE" id="PS51198"/>
    </source>
</evidence>
<dbReference type="Pfam" id="PF00580">
    <property type="entry name" value="UvrD-helicase"/>
    <property type="match status" value="1"/>
</dbReference>
<comment type="caution">
    <text evidence="7">The sequence shown here is derived from an EMBL/GenBank/DDBJ whole genome shotgun (WGS) entry which is preliminary data.</text>
</comment>
<evidence type="ECO:0000256" key="4">
    <source>
        <dbReference type="ARBA" id="ARBA00022840"/>
    </source>
</evidence>
<evidence type="ECO:0000313" key="8">
    <source>
        <dbReference type="Proteomes" id="UP000295182"/>
    </source>
</evidence>
<dbReference type="RefSeq" id="WP_119014407.1">
    <property type="nucleotide sequence ID" value="NZ_QXNC01000035.1"/>
</dbReference>
<dbReference type="AlphaFoldDB" id="A0A4V2SJK4"/>
<evidence type="ECO:0000256" key="2">
    <source>
        <dbReference type="ARBA" id="ARBA00022801"/>
    </source>
</evidence>
<feature type="domain" description="UvrD-like helicase ATP-binding" evidence="6">
    <location>
        <begin position="259"/>
        <end position="546"/>
    </location>
</feature>
<dbReference type="InterPro" id="IPR013986">
    <property type="entry name" value="DExx_box_DNA_helicase_dom_sf"/>
</dbReference>
<dbReference type="EMBL" id="SLXH01000022">
    <property type="protein sequence ID" value="TCP15936.1"/>
    <property type="molecule type" value="Genomic_DNA"/>
</dbReference>
<dbReference type="InterPro" id="IPR027785">
    <property type="entry name" value="UvrD-like_helicase_C"/>
</dbReference>
<dbReference type="PROSITE" id="PS51198">
    <property type="entry name" value="UVRD_HELICASE_ATP_BIND"/>
    <property type="match status" value="1"/>
</dbReference>
<name>A0A4V2SJK4_9BURK</name>
<dbReference type="Pfam" id="PF13538">
    <property type="entry name" value="UvrD_C_2"/>
    <property type="match status" value="1"/>
</dbReference>
<dbReference type="PANTHER" id="PTHR11070:SF45">
    <property type="entry name" value="DNA 3'-5' HELICASE"/>
    <property type="match status" value="1"/>
</dbReference>
<proteinExistence type="predicted"/>
<dbReference type="GO" id="GO:0016787">
    <property type="term" value="F:hydrolase activity"/>
    <property type="evidence" value="ECO:0007669"/>
    <property type="project" value="UniProtKB-UniRule"/>
</dbReference>
<protein>
    <submittedName>
        <fullName evidence="7">UvrD-like helicase family protein</fullName>
    </submittedName>
</protein>
<dbReference type="PANTHER" id="PTHR11070">
    <property type="entry name" value="UVRD / RECB / PCRA DNA HELICASE FAMILY MEMBER"/>
    <property type="match status" value="1"/>
</dbReference>